<feature type="chain" id="PRO_5032471544" evidence="1">
    <location>
        <begin position="22"/>
        <end position="104"/>
    </location>
</feature>
<organism evidence="2 3">
    <name type="scientific">Digitaria exilis</name>
    <dbReference type="NCBI Taxonomy" id="1010633"/>
    <lineage>
        <taxon>Eukaryota</taxon>
        <taxon>Viridiplantae</taxon>
        <taxon>Streptophyta</taxon>
        <taxon>Embryophyta</taxon>
        <taxon>Tracheophyta</taxon>
        <taxon>Spermatophyta</taxon>
        <taxon>Magnoliopsida</taxon>
        <taxon>Liliopsida</taxon>
        <taxon>Poales</taxon>
        <taxon>Poaceae</taxon>
        <taxon>PACMAD clade</taxon>
        <taxon>Panicoideae</taxon>
        <taxon>Panicodae</taxon>
        <taxon>Paniceae</taxon>
        <taxon>Anthephorinae</taxon>
        <taxon>Digitaria</taxon>
    </lineage>
</organism>
<evidence type="ECO:0000313" key="3">
    <source>
        <dbReference type="Proteomes" id="UP000636709"/>
    </source>
</evidence>
<keyword evidence="3" id="KW-1185">Reference proteome</keyword>
<gene>
    <name evidence="2" type="ORF">HU200_050976</name>
</gene>
<name>A0A835AQH1_9POAL</name>
<proteinExistence type="predicted"/>
<evidence type="ECO:0000256" key="1">
    <source>
        <dbReference type="SAM" id="SignalP"/>
    </source>
</evidence>
<feature type="signal peptide" evidence="1">
    <location>
        <begin position="1"/>
        <end position="21"/>
    </location>
</feature>
<dbReference type="Proteomes" id="UP000636709">
    <property type="component" value="Unassembled WGS sequence"/>
</dbReference>
<comment type="caution">
    <text evidence="2">The sequence shown here is derived from an EMBL/GenBank/DDBJ whole genome shotgun (WGS) entry which is preliminary data.</text>
</comment>
<dbReference type="AlphaFoldDB" id="A0A835AQH1"/>
<keyword evidence="1" id="KW-0732">Signal</keyword>
<sequence length="104" mass="11119">MSLLVPIIVALSLSLTVVVSSECPGARKNMTMEAACREACVACMDTLGVVGTPAGSVEEAGEYAYHATWRALEEKAAYVFCVGGRYPEAEAAWDRVSSRPNYLV</sequence>
<dbReference type="EMBL" id="JACEFO010002268">
    <property type="protein sequence ID" value="KAF8669804.1"/>
    <property type="molecule type" value="Genomic_DNA"/>
</dbReference>
<reference evidence="2" key="1">
    <citation type="submission" date="2020-07" db="EMBL/GenBank/DDBJ databases">
        <title>Genome sequence and genetic diversity analysis of an under-domesticated orphan crop, white fonio (Digitaria exilis).</title>
        <authorList>
            <person name="Bennetzen J.L."/>
            <person name="Chen S."/>
            <person name="Ma X."/>
            <person name="Wang X."/>
            <person name="Yssel A.E.J."/>
            <person name="Chaluvadi S.R."/>
            <person name="Johnson M."/>
            <person name="Gangashetty P."/>
            <person name="Hamidou F."/>
            <person name="Sanogo M.D."/>
            <person name="Zwaenepoel A."/>
            <person name="Wallace J."/>
            <person name="Van De Peer Y."/>
            <person name="Van Deynze A."/>
        </authorList>
    </citation>
    <scope>NUCLEOTIDE SEQUENCE</scope>
    <source>
        <tissue evidence="2">Leaves</tissue>
    </source>
</reference>
<protein>
    <submittedName>
        <fullName evidence="2">Uncharacterized protein</fullName>
    </submittedName>
</protein>
<accession>A0A835AQH1</accession>
<evidence type="ECO:0000313" key="2">
    <source>
        <dbReference type="EMBL" id="KAF8669804.1"/>
    </source>
</evidence>
<dbReference type="OrthoDB" id="682357at2759"/>